<sequence length="47" mass="5370">MSQNNHFHYLPKRLGSSITDTEELTALSVTYRIFFLMHNLASLSGLD</sequence>
<dbReference type="KEGG" id="lti:JW886_06425"/>
<protein>
    <submittedName>
        <fullName evidence="1">Uncharacterized protein</fullName>
    </submittedName>
</protein>
<dbReference type="AlphaFoldDB" id="A0AA45KF32"/>
<gene>
    <name evidence="1" type="ORF">JW886_06425</name>
</gene>
<name>A0AA45KF32_9LACT</name>
<dbReference type="EMBL" id="CP070872">
    <property type="protein sequence ID" value="QSE76102.1"/>
    <property type="molecule type" value="Genomic_DNA"/>
</dbReference>
<dbReference type="Proteomes" id="UP000663608">
    <property type="component" value="Chromosome"/>
</dbReference>
<evidence type="ECO:0000313" key="2">
    <source>
        <dbReference type="Proteomes" id="UP000663608"/>
    </source>
</evidence>
<organism evidence="1 2">
    <name type="scientific">Lactococcus taiwanensis</name>
    <dbReference type="NCBI Taxonomy" id="1151742"/>
    <lineage>
        <taxon>Bacteria</taxon>
        <taxon>Bacillati</taxon>
        <taxon>Bacillota</taxon>
        <taxon>Bacilli</taxon>
        <taxon>Lactobacillales</taxon>
        <taxon>Streptococcaceae</taxon>
        <taxon>Lactococcus</taxon>
    </lineage>
</organism>
<reference evidence="1 2" key="1">
    <citation type="submission" date="2021-02" db="EMBL/GenBank/DDBJ databases">
        <title>Complete genome sequence of Lactococcus lactis strain K_LL004.</title>
        <authorList>
            <person name="Kim H.B."/>
        </authorList>
    </citation>
    <scope>NUCLEOTIDE SEQUENCE [LARGE SCALE GENOMIC DNA]</scope>
    <source>
        <strain evidence="1 2">K_LL004</strain>
    </source>
</reference>
<evidence type="ECO:0000313" key="1">
    <source>
        <dbReference type="EMBL" id="QSE76102.1"/>
    </source>
</evidence>
<proteinExistence type="predicted"/>
<dbReference type="RefSeq" id="WP_205871607.1">
    <property type="nucleotide sequence ID" value="NZ_CP070872.1"/>
</dbReference>
<accession>A0AA45KF32</accession>
<keyword evidence="2" id="KW-1185">Reference proteome</keyword>